<reference evidence="2" key="1">
    <citation type="journal article" date="2017" name="Parasit. Vectors">
        <title>Sialotranscriptomics of Rhipicephalus zambeziensis reveals intricate expression profiles of secretory proteins and suggests tight temporal transcriptional regulation during blood-feeding.</title>
        <authorList>
            <person name="de Castro M.H."/>
            <person name="de Klerk D."/>
            <person name="Pienaar R."/>
            <person name="Rees D.J.G."/>
            <person name="Mans B.J."/>
        </authorList>
    </citation>
    <scope>NUCLEOTIDE SEQUENCE</scope>
    <source>
        <tissue evidence="2">Salivary glands</tissue>
    </source>
</reference>
<accession>A0A224YDX4</accession>
<proteinExistence type="predicted"/>
<feature type="chain" id="PRO_5012352692" evidence="1">
    <location>
        <begin position="24"/>
        <end position="245"/>
    </location>
</feature>
<organism evidence="2">
    <name type="scientific">Rhipicephalus zambeziensis</name>
    <dbReference type="NCBI Taxonomy" id="60191"/>
    <lineage>
        <taxon>Eukaryota</taxon>
        <taxon>Metazoa</taxon>
        <taxon>Ecdysozoa</taxon>
        <taxon>Arthropoda</taxon>
        <taxon>Chelicerata</taxon>
        <taxon>Arachnida</taxon>
        <taxon>Acari</taxon>
        <taxon>Parasitiformes</taxon>
        <taxon>Ixodida</taxon>
        <taxon>Ixodoidea</taxon>
        <taxon>Ixodidae</taxon>
        <taxon>Rhipicephalinae</taxon>
        <taxon>Rhipicephalus</taxon>
        <taxon>Rhipicephalus</taxon>
    </lineage>
</organism>
<keyword evidence="1" id="KW-0732">Signal</keyword>
<dbReference type="AlphaFoldDB" id="A0A224YDX4"/>
<evidence type="ECO:0000256" key="1">
    <source>
        <dbReference type="SAM" id="SignalP"/>
    </source>
</evidence>
<evidence type="ECO:0000313" key="2">
    <source>
        <dbReference type="EMBL" id="MAA15165.1"/>
    </source>
</evidence>
<name>A0A224YDX4_9ACAR</name>
<dbReference type="EMBL" id="GFPF01004019">
    <property type="protein sequence ID" value="MAA15165.1"/>
    <property type="molecule type" value="Transcribed_RNA"/>
</dbReference>
<sequence>MTELFNVAVVALLLIAPRHWCDANENETANHTEQPPRVDPDSATNNPFYEFFACNPTFWVTQGNATPGYCSWFKPYNLTNAEVKFEYGTKSKWETDCRELYISYNFGANDTMFSLSMDLDVGVFERMRYKSVNCVVTEDVGWSQQKDNKSESCKREKGTENEKECELPECEFRDDQLDPFVSQPCCYTNDTQRINNSSLLRRLRNVSEPYYCSREPSYTIYLRSQESVPSDCLQAYVNLTSPKQG</sequence>
<protein>
    <submittedName>
        <fullName evidence="2">Lipocalin</fullName>
    </submittedName>
</protein>
<feature type="signal peptide" evidence="1">
    <location>
        <begin position="1"/>
        <end position="23"/>
    </location>
</feature>